<sequence>MRLKLQTTAPLDPLKVWLPLPADLTTVTSLKHHLATYLPALVSLRVKPRDLTLLLDGFELLDDSEVGVLRDGDLICIGLVPSARSLSKRKAAEDPISLSKKIKRPLASPPAKPKSLKRPIEAVSMSSSSSSSSSDSDSDDSDSDSDSDSSGSSTSSSSSSPSIVRASTSSKQNAANNAAASKKSNITVRSKLAEAQAYQAENVPPGLGKPSTHSRNKRRKLKQAYARGAVPPTPAALPNPSASPLPASRENTGAPSSRDLGMLALLSKNKNKKKHFKASFAQALPQKIVFGAEPSKAAPSSSSSSSSSSSDSSDSDSDSDSSSSEPSKPQPGPSQTNTLLPTQRAVVSVPQTPAPKTTAARPRLIPPSERQAAGTLPPGLFVTSIDVEEGLAPPRGRKGKKGKGKMQAPDEQKEWVEEEWMDPESFYADPDVRAVGQPRVGPVTVPHVPKDAAKTNPGKIDFVKVEKSWASYPKIVDKAALRPGCVVGWWGLAINPRTFTPESLLNIARLTSYTDDPDEITLTHIPRPGYGVISFGRSVEYPEGDDAELEEVEEMSEVYTWSDVTDNGDWRLVSA</sequence>
<dbReference type="Proteomes" id="UP000076532">
    <property type="component" value="Unassembled WGS sequence"/>
</dbReference>
<feature type="region of interest" description="Disordered" evidence="1">
    <location>
        <begin position="101"/>
        <end position="266"/>
    </location>
</feature>
<feature type="compositionally biased region" description="Low complexity" evidence="1">
    <location>
        <begin position="124"/>
        <end position="135"/>
    </location>
</feature>
<feature type="compositionally biased region" description="Basic residues" evidence="1">
    <location>
        <begin position="395"/>
        <end position="404"/>
    </location>
</feature>
<gene>
    <name evidence="2" type="ORF">FIBSPDRAFT_868616</name>
</gene>
<feature type="compositionally biased region" description="Low complexity" evidence="1">
    <location>
        <begin position="148"/>
        <end position="185"/>
    </location>
</feature>
<feature type="compositionally biased region" description="Basic residues" evidence="1">
    <location>
        <begin position="212"/>
        <end position="222"/>
    </location>
</feature>
<accession>A0A166CXT0</accession>
<dbReference type="AlphaFoldDB" id="A0A166CXT0"/>
<protein>
    <submittedName>
        <fullName evidence="2">Uncharacterized protein</fullName>
    </submittedName>
</protein>
<reference evidence="2 3" key="1">
    <citation type="journal article" date="2016" name="Mol. Biol. Evol.">
        <title>Comparative Genomics of Early-Diverging Mushroom-Forming Fungi Provides Insights into the Origins of Lignocellulose Decay Capabilities.</title>
        <authorList>
            <person name="Nagy L.G."/>
            <person name="Riley R."/>
            <person name="Tritt A."/>
            <person name="Adam C."/>
            <person name="Daum C."/>
            <person name="Floudas D."/>
            <person name="Sun H."/>
            <person name="Yadav J.S."/>
            <person name="Pangilinan J."/>
            <person name="Larsson K.H."/>
            <person name="Matsuura K."/>
            <person name="Barry K."/>
            <person name="Labutti K."/>
            <person name="Kuo R."/>
            <person name="Ohm R.A."/>
            <person name="Bhattacharya S.S."/>
            <person name="Shirouzu T."/>
            <person name="Yoshinaga Y."/>
            <person name="Martin F.M."/>
            <person name="Grigoriev I.V."/>
            <person name="Hibbett D.S."/>
        </authorList>
    </citation>
    <scope>NUCLEOTIDE SEQUENCE [LARGE SCALE GENOMIC DNA]</scope>
    <source>
        <strain evidence="2 3">CBS 109695</strain>
    </source>
</reference>
<organism evidence="2 3">
    <name type="scientific">Athelia psychrophila</name>
    <dbReference type="NCBI Taxonomy" id="1759441"/>
    <lineage>
        <taxon>Eukaryota</taxon>
        <taxon>Fungi</taxon>
        <taxon>Dikarya</taxon>
        <taxon>Basidiomycota</taxon>
        <taxon>Agaricomycotina</taxon>
        <taxon>Agaricomycetes</taxon>
        <taxon>Agaricomycetidae</taxon>
        <taxon>Atheliales</taxon>
        <taxon>Atheliaceae</taxon>
        <taxon>Athelia</taxon>
    </lineage>
</organism>
<dbReference type="STRING" id="436010.A0A166CXT0"/>
<evidence type="ECO:0000313" key="3">
    <source>
        <dbReference type="Proteomes" id="UP000076532"/>
    </source>
</evidence>
<evidence type="ECO:0000313" key="2">
    <source>
        <dbReference type="EMBL" id="KZP14108.1"/>
    </source>
</evidence>
<dbReference type="OrthoDB" id="74813at2759"/>
<feature type="compositionally biased region" description="Pro residues" evidence="1">
    <location>
        <begin position="231"/>
        <end position="243"/>
    </location>
</feature>
<feature type="region of interest" description="Disordered" evidence="1">
    <location>
        <begin position="292"/>
        <end position="410"/>
    </location>
</feature>
<dbReference type="EMBL" id="KV417622">
    <property type="protein sequence ID" value="KZP14108.1"/>
    <property type="molecule type" value="Genomic_DNA"/>
</dbReference>
<proteinExistence type="predicted"/>
<keyword evidence="3" id="KW-1185">Reference proteome</keyword>
<evidence type="ECO:0000256" key="1">
    <source>
        <dbReference type="SAM" id="MobiDB-lite"/>
    </source>
</evidence>
<name>A0A166CXT0_9AGAM</name>
<feature type="compositionally biased region" description="Low complexity" evidence="1">
    <location>
        <begin position="300"/>
        <end position="312"/>
    </location>
</feature>
<feature type="compositionally biased region" description="Acidic residues" evidence="1">
    <location>
        <begin position="136"/>
        <end position="147"/>
    </location>
</feature>